<dbReference type="OrthoDB" id="70840at2"/>
<dbReference type="SUPFAM" id="SSF55729">
    <property type="entry name" value="Acyl-CoA N-acyltransferases (Nat)"/>
    <property type="match status" value="1"/>
</dbReference>
<accession>A0A1H3NCN3</accession>
<name>A0A1H3NCN3_9ACTN</name>
<dbReference type="Proteomes" id="UP000199632">
    <property type="component" value="Unassembled WGS sequence"/>
</dbReference>
<dbReference type="PANTHER" id="PTHR43877:SF2">
    <property type="entry name" value="AMINOALKYLPHOSPHONATE N-ACETYLTRANSFERASE-RELATED"/>
    <property type="match status" value="1"/>
</dbReference>
<gene>
    <name evidence="4" type="ORF">SAMN05421684_1987</name>
</gene>
<dbReference type="InterPro" id="IPR000182">
    <property type="entry name" value="GNAT_dom"/>
</dbReference>
<dbReference type="EMBL" id="FNQB01000001">
    <property type="protein sequence ID" value="SDY86677.1"/>
    <property type="molecule type" value="Genomic_DNA"/>
</dbReference>
<dbReference type="InterPro" id="IPR050832">
    <property type="entry name" value="Bact_Acetyltransf"/>
</dbReference>
<keyword evidence="1 4" id="KW-0808">Transferase</keyword>
<reference evidence="5" key="1">
    <citation type="submission" date="2016-10" db="EMBL/GenBank/DDBJ databases">
        <authorList>
            <person name="Varghese N."/>
            <person name="Submissions S."/>
        </authorList>
    </citation>
    <scope>NUCLEOTIDE SEQUENCE [LARGE SCALE GENOMIC DNA]</scope>
    <source>
        <strain evidence="5">DSM 44718</strain>
    </source>
</reference>
<dbReference type="RefSeq" id="WP_090789453.1">
    <property type="nucleotide sequence ID" value="NZ_BOND01000027.1"/>
</dbReference>
<dbReference type="PANTHER" id="PTHR43877">
    <property type="entry name" value="AMINOALKYLPHOSPHONATE N-ACETYLTRANSFERASE-RELATED-RELATED"/>
    <property type="match status" value="1"/>
</dbReference>
<dbReference type="STRING" id="137265.SAMN05421684_1987"/>
<dbReference type="CDD" id="cd04301">
    <property type="entry name" value="NAT_SF"/>
    <property type="match status" value="1"/>
</dbReference>
<dbReference type="PROSITE" id="PS51186">
    <property type="entry name" value="GNAT"/>
    <property type="match status" value="1"/>
</dbReference>
<evidence type="ECO:0000313" key="4">
    <source>
        <dbReference type="EMBL" id="SDY86677.1"/>
    </source>
</evidence>
<evidence type="ECO:0000256" key="1">
    <source>
        <dbReference type="ARBA" id="ARBA00022679"/>
    </source>
</evidence>
<feature type="domain" description="N-acetyltransferase" evidence="3">
    <location>
        <begin position="3"/>
        <end position="150"/>
    </location>
</feature>
<dbReference type="GO" id="GO:0016747">
    <property type="term" value="F:acyltransferase activity, transferring groups other than amino-acyl groups"/>
    <property type="evidence" value="ECO:0007669"/>
    <property type="project" value="InterPro"/>
</dbReference>
<dbReference type="Gene3D" id="3.40.630.30">
    <property type="match status" value="1"/>
</dbReference>
<dbReference type="InterPro" id="IPR016181">
    <property type="entry name" value="Acyl_CoA_acyltransferase"/>
</dbReference>
<protein>
    <submittedName>
        <fullName evidence="4">Acetyltransferase (GNAT) family protein</fullName>
    </submittedName>
</protein>
<evidence type="ECO:0000313" key="5">
    <source>
        <dbReference type="Proteomes" id="UP000199632"/>
    </source>
</evidence>
<keyword evidence="2" id="KW-0012">Acyltransferase</keyword>
<dbReference type="AlphaFoldDB" id="A0A1H3NCN3"/>
<sequence>MKVESRRGDEPDLVALVTAQQAELRAAERASAAIDGSFPLHDDIRYLVVVVDDEVVACGALQAIDLRAVEIKRMFVRPERRGDGFGRTMLAVLEERAAADGFTVARLETGSYLPAALGLYRKAGYREIPTYGEYVTNPYSRCFEKALKASAPA</sequence>
<proteinExistence type="predicted"/>
<evidence type="ECO:0000259" key="3">
    <source>
        <dbReference type="PROSITE" id="PS51186"/>
    </source>
</evidence>
<dbReference type="Pfam" id="PF00583">
    <property type="entry name" value="Acetyltransf_1"/>
    <property type="match status" value="1"/>
</dbReference>
<keyword evidence="5" id="KW-1185">Reference proteome</keyword>
<organism evidence="4 5">
    <name type="scientific">Asanoa ishikariensis</name>
    <dbReference type="NCBI Taxonomy" id="137265"/>
    <lineage>
        <taxon>Bacteria</taxon>
        <taxon>Bacillati</taxon>
        <taxon>Actinomycetota</taxon>
        <taxon>Actinomycetes</taxon>
        <taxon>Micromonosporales</taxon>
        <taxon>Micromonosporaceae</taxon>
        <taxon>Asanoa</taxon>
    </lineage>
</organism>
<evidence type="ECO:0000256" key="2">
    <source>
        <dbReference type="ARBA" id="ARBA00023315"/>
    </source>
</evidence>